<proteinExistence type="predicted"/>
<dbReference type="SMART" id="SM00368">
    <property type="entry name" value="LRR_RI"/>
    <property type="match status" value="4"/>
</dbReference>
<dbReference type="InterPro" id="IPR032675">
    <property type="entry name" value="LRR_dom_sf"/>
</dbReference>
<dbReference type="EMBL" id="JAGXEW010000035">
    <property type="protein sequence ID" value="KAK1154573.1"/>
    <property type="molecule type" value="Genomic_DNA"/>
</dbReference>
<keyword evidence="2" id="KW-0677">Repeat</keyword>
<dbReference type="Proteomes" id="UP001230051">
    <property type="component" value="Unassembled WGS sequence"/>
</dbReference>
<evidence type="ECO:0000256" key="1">
    <source>
        <dbReference type="ARBA" id="ARBA00022614"/>
    </source>
</evidence>
<feature type="non-terminal residue" evidence="3">
    <location>
        <position position="1"/>
    </location>
</feature>
<comment type="caution">
    <text evidence="3">The sequence shown here is derived from an EMBL/GenBank/DDBJ whole genome shotgun (WGS) entry which is preliminary data.</text>
</comment>
<dbReference type="PANTHER" id="PTHR24106">
    <property type="entry name" value="NACHT, LRR AND CARD DOMAINS-CONTAINING"/>
    <property type="match status" value="1"/>
</dbReference>
<dbReference type="InterPro" id="IPR051261">
    <property type="entry name" value="NLR"/>
</dbReference>
<evidence type="ECO:0000313" key="3">
    <source>
        <dbReference type="EMBL" id="KAK1154573.1"/>
    </source>
</evidence>
<reference evidence="3" key="1">
    <citation type="submission" date="2022-02" db="EMBL/GenBank/DDBJ databases">
        <title>Atlantic sturgeon de novo genome assembly.</title>
        <authorList>
            <person name="Stock M."/>
            <person name="Klopp C."/>
            <person name="Guiguen Y."/>
            <person name="Cabau C."/>
            <person name="Parinello H."/>
            <person name="Santidrian Yebra-Pimentel E."/>
            <person name="Kuhl H."/>
            <person name="Dirks R.P."/>
            <person name="Guessner J."/>
            <person name="Wuertz S."/>
            <person name="Du K."/>
            <person name="Schartl M."/>
        </authorList>
    </citation>
    <scope>NUCLEOTIDE SEQUENCE</scope>
    <source>
        <strain evidence="3">STURGEONOMICS-FGT-2020</strain>
        <tissue evidence="3">Whole blood</tissue>
    </source>
</reference>
<dbReference type="SUPFAM" id="SSF52047">
    <property type="entry name" value="RNI-like"/>
    <property type="match status" value="1"/>
</dbReference>
<dbReference type="Pfam" id="PF13516">
    <property type="entry name" value="LRR_6"/>
    <property type="match status" value="3"/>
</dbReference>
<accession>A0AAD8CSB9</accession>
<evidence type="ECO:0000313" key="4">
    <source>
        <dbReference type="Proteomes" id="UP001230051"/>
    </source>
</evidence>
<organism evidence="3 4">
    <name type="scientific">Acipenser oxyrinchus oxyrinchus</name>
    <dbReference type="NCBI Taxonomy" id="40147"/>
    <lineage>
        <taxon>Eukaryota</taxon>
        <taxon>Metazoa</taxon>
        <taxon>Chordata</taxon>
        <taxon>Craniata</taxon>
        <taxon>Vertebrata</taxon>
        <taxon>Euteleostomi</taxon>
        <taxon>Actinopterygii</taxon>
        <taxon>Chondrostei</taxon>
        <taxon>Acipenseriformes</taxon>
        <taxon>Acipenseridae</taxon>
        <taxon>Acipenser</taxon>
    </lineage>
</organism>
<dbReference type="Gene3D" id="3.80.10.10">
    <property type="entry name" value="Ribonuclease Inhibitor"/>
    <property type="match status" value="2"/>
</dbReference>
<sequence length="182" mass="19859">CGLTSGCCEDLASALRTNHSNLTELDLSSNNKLGFSGVRLLCAALKDPNCKLQKLKLKRCGLTSGCCEDLASALRTNHSNLTELDLSSNDKLMYSGVRLLCAALRDPNCKLQILSLLSPNLCRLWRCRLTSRCCEDLASALCTNHSTLTELDLRANDQLGNSGVRLLCAALKDPNCKLQTLW</sequence>
<dbReference type="AlphaFoldDB" id="A0AAD8CSB9"/>
<name>A0AAD8CSB9_ACIOX</name>
<gene>
    <name evidence="3" type="primary">NLRP12</name>
    <name evidence="3" type="ORF">AOXY_G28536</name>
</gene>
<keyword evidence="1" id="KW-0433">Leucine-rich repeat</keyword>
<keyword evidence="4" id="KW-1185">Reference proteome</keyword>
<dbReference type="InterPro" id="IPR001611">
    <property type="entry name" value="Leu-rich_rpt"/>
</dbReference>
<protein>
    <submittedName>
        <fullName evidence="3">NACHT, LRR and PYD domains-containing protein 3-like</fullName>
    </submittedName>
</protein>
<evidence type="ECO:0000256" key="2">
    <source>
        <dbReference type="ARBA" id="ARBA00022737"/>
    </source>
</evidence>